<dbReference type="EMBL" id="QKXH01000008">
    <property type="protein sequence ID" value="PZX92930.1"/>
    <property type="molecule type" value="Genomic_DNA"/>
</dbReference>
<dbReference type="OrthoDB" id="828244at2"/>
<evidence type="ECO:0008006" key="3">
    <source>
        <dbReference type="Google" id="ProtNLM"/>
    </source>
</evidence>
<accession>A0A2W7TW08</accession>
<protein>
    <recommendedName>
        <fullName evidence="3">DUF4917 domain-containing protein</fullName>
    </recommendedName>
</protein>
<proteinExistence type="predicted"/>
<evidence type="ECO:0000313" key="1">
    <source>
        <dbReference type="EMBL" id="PZX92930.1"/>
    </source>
</evidence>
<sequence length="338" mass="39260">MVTQEELLQNGIKPWNLIQPRYKNPDLLLGNGFSLQFSTNFSYGSLFDIFLNNCDETHKTLFSQFGTTNFELIQKYLTYARIVNSILGLPTHSIDSAIDQLKNGLIQTIELVHPRVQDIDFNQLNNIALQLADFGDIFTTNYDLYLYHIIMKSKDISVTKKGFVPYQDYFWGTEAPKGFKQFMSYQGYNYKNIYYLHGSLFIFREALMDIKLLKENETTELITKISEQIRENKFPTFVSEGSGADKINSINESNYLFFCLSKLKQSKNTIIIFGNMLGDFDSHILKSLKIIPKDIVYCIYTGHRTIAELNAERYNFLSKFNDYPKQIEFVDSKTVFQL</sequence>
<gene>
    <name evidence="1" type="ORF">DOS84_13760</name>
</gene>
<evidence type="ECO:0000313" key="2">
    <source>
        <dbReference type="Proteomes" id="UP000249177"/>
    </source>
</evidence>
<dbReference type="InterPro" id="IPR032581">
    <property type="entry name" value="DUF4917"/>
</dbReference>
<comment type="caution">
    <text evidence="1">The sequence shown here is derived from an EMBL/GenBank/DDBJ whole genome shotgun (WGS) entry which is preliminary data.</text>
</comment>
<name>A0A2W7TW08_9FLAO</name>
<dbReference type="Proteomes" id="UP000249177">
    <property type="component" value="Unassembled WGS sequence"/>
</dbReference>
<dbReference type="Pfam" id="PF16263">
    <property type="entry name" value="DUF4917"/>
    <property type="match status" value="1"/>
</dbReference>
<organism evidence="1 2">
    <name type="scientific">Flavobacterium aquariorum</name>
    <dbReference type="NCBI Taxonomy" id="2217670"/>
    <lineage>
        <taxon>Bacteria</taxon>
        <taxon>Pseudomonadati</taxon>
        <taxon>Bacteroidota</taxon>
        <taxon>Flavobacteriia</taxon>
        <taxon>Flavobacteriales</taxon>
        <taxon>Flavobacteriaceae</taxon>
        <taxon>Flavobacterium</taxon>
    </lineage>
</organism>
<dbReference type="AlphaFoldDB" id="A0A2W7TW08"/>
<keyword evidence="2" id="KW-1185">Reference proteome</keyword>
<dbReference type="RefSeq" id="WP_111410692.1">
    <property type="nucleotide sequence ID" value="NZ_QKXH01000008.1"/>
</dbReference>
<reference evidence="1 2" key="1">
    <citation type="submission" date="2018-06" db="EMBL/GenBank/DDBJ databases">
        <title>Flavobacterium sp IMCC34762, genome.</title>
        <authorList>
            <person name="Joung Y."/>
            <person name="Cho J."/>
            <person name="Song J."/>
        </authorList>
    </citation>
    <scope>NUCLEOTIDE SEQUENCE [LARGE SCALE GENOMIC DNA]</scope>
    <source>
        <strain evidence="1 2">IMCC34762</strain>
    </source>
</reference>